<evidence type="ECO:0000313" key="17">
    <source>
        <dbReference type="Proteomes" id="UP001214603"/>
    </source>
</evidence>
<keyword evidence="6 16" id="KW-0808">Transferase</keyword>
<dbReference type="Gene3D" id="3.70.10.10">
    <property type="match status" value="1"/>
</dbReference>
<dbReference type="FunFam" id="1.10.510.10:FF:000011">
    <property type="entry name" value="Non-specific serine/threonine protein kinase"/>
    <property type="match status" value="1"/>
</dbReference>
<comment type="subcellular location">
    <subcellularLocation>
        <location evidence="1">Cytoplasm</location>
    </subcellularLocation>
</comment>
<evidence type="ECO:0000256" key="6">
    <source>
        <dbReference type="ARBA" id="ARBA00022679"/>
    </source>
</evidence>
<evidence type="ECO:0000256" key="1">
    <source>
        <dbReference type="ARBA" id="ARBA00004496"/>
    </source>
</evidence>
<feature type="compositionally biased region" description="Low complexity" evidence="13">
    <location>
        <begin position="646"/>
        <end position="659"/>
    </location>
</feature>
<dbReference type="PROSITE" id="PS50011">
    <property type="entry name" value="PROTEIN_KINASE_DOM"/>
    <property type="match status" value="1"/>
</dbReference>
<dbReference type="GO" id="GO:0030896">
    <property type="term" value="C:checkpoint clamp complex"/>
    <property type="evidence" value="ECO:0007669"/>
    <property type="project" value="InterPro"/>
</dbReference>
<evidence type="ECO:0000256" key="10">
    <source>
        <dbReference type="ARBA" id="ARBA00047899"/>
    </source>
</evidence>
<dbReference type="PANTHER" id="PTHR45832">
    <property type="entry name" value="SERINE/THREONINE-PROTEIN KINASE SAMKA-RELATED-RELATED"/>
    <property type="match status" value="1"/>
</dbReference>
<evidence type="ECO:0000256" key="5">
    <source>
        <dbReference type="ARBA" id="ARBA00022527"/>
    </source>
</evidence>
<evidence type="ECO:0000256" key="13">
    <source>
        <dbReference type="SAM" id="MobiDB-lite"/>
    </source>
</evidence>
<dbReference type="InterPro" id="IPR036936">
    <property type="entry name" value="CRIB_dom_sf"/>
</dbReference>
<feature type="binding site" evidence="12">
    <location>
        <position position="840"/>
    </location>
    <ligand>
        <name>ATP</name>
        <dbReference type="ChEBI" id="CHEBI:30616"/>
    </ligand>
</feature>
<protein>
    <recommendedName>
        <fullName evidence="3">non-specific serine/threonine protein kinase</fullName>
        <ecNumber evidence="3">2.7.11.1</ecNumber>
    </recommendedName>
</protein>
<dbReference type="InterPro" id="IPR008271">
    <property type="entry name" value="Ser/Thr_kinase_AS"/>
</dbReference>
<keyword evidence="9 12" id="KW-0067">ATP-binding</keyword>
<dbReference type="PROSITE" id="PS00108">
    <property type="entry name" value="PROTEIN_KINASE_ST"/>
    <property type="match status" value="1"/>
</dbReference>
<feature type="region of interest" description="Disordered" evidence="13">
    <location>
        <begin position="637"/>
        <end position="790"/>
    </location>
</feature>
<dbReference type="GO" id="GO:0000077">
    <property type="term" value="P:DNA damage checkpoint signaling"/>
    <property type="evidence" value="ECO:0007669"/>
    <property type="project" value="InterPro"/>
</dbReference>
<evidence type="ECO:0000259" key="15">
    <source>
        <dbReference type="PROSITE" id="PS50108"/>
    </source>
</evidence>
<sequence>MLRCSFLLDATSEPSRFELQIDCEHGVQKRHKLTYEDRPGLFPSIDDQPPFSLSVQPATAKAWTDHFMNSGKTGECSLHYHVRSSIQSEVRFPLAEMTAYHVYDECLVHFSLWEFRAAIHVAEQLDTNLSLTFGYGGDPLFVRLHVSDLLSAEFILATTGEGPREAPTPAKTRDVSPARQPVAPPPPDQPVQSEHPGQEAASSDDDNLLPPRRIKAEPTPPEPRVRPSQVPLSQLFVQPTPTDQGGSRDEHPSTLFSTPSPRSPTPEDLLPPTQPQGARKKYTGSAAYATQGSEGQWYYSEGSPRHAPTADSASYAADGGLSMHPGLYNVPEDPLYTPQRAAPPQPKAAMWNRHESAPAMPRDSHRTQPMRQESAMSSSTSLPGIHNMAYPSPAPDPTQPKLNAYQAAQHGRSQSLESLAYAQHPLKGATLSYSDSPKDGMLPPTPSHMRSTDRLDHLPTALSNVSIASSARSDAPGSPKSIMSAATPDTPSRSRTREGSRSSLKSMLGGLVHSVSDVFGGNERRPEISTPYDPVHLTHVGFNARTGEFTGLPREWQQLLHQSGISRQEVEQHPQAVMDIVAFYQDNAHEARSGGENDDVWTKFGANVADDSSSSQPYEGEWEAGAYAAPAPAPLAATRVPPPVPTHAGGVQPPMQAQAPAPPQPQPQPQPPASAPTPPATAPSPTQPAMPSAPPGPGRVSPSFRPPELLHSTKSTATQPTVEGVTSHTYNPAADRPADSSSTAAQLVRNQSQRVAAASAATGRAEPDVRPPLGSSGTVPRRRTQKNKVSDAQVMARLQAVCTPGNPNRMFKDLVKIGQGASGGVFTAKSIGSEQLVAIKQMVLEQQPKKDLIVNEIEVMKQSRHPNIVNFLNAFLNHGELWVVMEYMEGGPLTDVVLNSILSEPQIAAVAKECLTGLHHLHTHGVIHRDIKSDNVLMSMNGNIKLTDFGFCAQIGQAHAKRVTMVGTPYWMAPEVVTRKEYGSRVDIWSLGILCIEMIEGEPPYLNENPLRALYLIATNGTPKLQHPEKLSPIIRDFLSVCLEVDADKRPDAAALAEHPFLREPASLRSLIPHIRAAHDHRAKK</sequence>
<dbReference type="GO" id="GO:0005524">
    <property type="term" value="F:ATP binding"/>
    <property type="evidence" value="ECO:0007669"/>
    <property type="project" value="UniProtKB-UniRule"/>
</dbReference>
<dbReference type="CDD" id="cd01093">
    <property type="entry name" value="CRIB_PAK_like"/>
    <property type="match status" value="1"/>
</dbReference>
<dbReference type="InterPro" id="IPR000719">
    <property type="entry name" value="Prot_kinase_dom"/>
</dbReference>
<evidence type="ECO:0000256" key="12">
    <source>
        <dbReference type="PROSITE-ProRule" id="PRU10141"/>
    </source>
</evidence>
<evidence type="ECO:0000313" key="16">
    <source>
        <dbReference type="EMBL" id="WFD02374.1"/>
    </source>
</evidence>
<dbReference type="EMBL" id="CP119934">
    <property type="protein sequence ID" value="WFD02374.1"/>
    <property type="molecule type" value="Genomic_DNA"/>
</dbReference>
<feature type="region of interest" description="Disordered" evidence="13">
    <location>
        <begin position="430"/>
        <end position="453"/>
    </location>
</feature>
<dbReference type="PROSITE" id="PS00107">
    <property type="entry name" value="PROTEIN_KINASE_ATP"/>
    <property type="match status" value="1"/>
</dbReference>
<evidence type="ECO:0000256" key="2">
    <source>
        <dbReference type="ARBA" id="ARBA00008874"/>
    </source>
</evidence>
<keyword evidence="5 16" id="KW-0723">Serine/threonine-protein kinase</keyword>
<dbReference type="PROSITE" id="PS50108">
    <property type="entry name" value="CRIB"/>
    <property type="match status" value="1"/>
</dbReference>
<evidence type="ECO:0000256" key="3">
    <source>
        <dbReference type="ARBA" id="ARBA00012513"/>
    </source>
</evidence>
<comment type="similarity">
    <text evidence="2">Belongs to the protein kinase superfamily. STE Ser/Thr protein kinase family. STE20 subfamily.</text>
</comment>
<feature type="region of interest" description="Disordered" evidence="13">
    <location>
        <begin position="468"/>
        <end position="507"/>
    </location>
</feature>
<feature type="compositionally biased region" description="Polar residues" evidence="13">
    <location>
        <begin position="230"/>
        <end position="245"/>
    </location>
</feature>
<dbReference type="Pfam" id="PF00786">
    <property type="entry name" value="PBD"/>
    <property type="match status" value="1"/>
</dbReference>
<dbReference type="Proteomes" id="UP001214603">
    <property type="component" value="Chromosome 1"/>
</dbReference>
<dbReference type="SUPFAM" id="SSF56112">
    <property type="entry name" value="Protein kinase-like (PK-like)"/>
    <property type="match status" value="1"/>
</dbReference>
<dbReference type="InterPro" id="IPR000095">
    <property type="entry name" value="CRIB_dom"/>
</dbReference>
<feature type="compositionally biased region" description="Polar residues" evidence="13">
    <location>
        <begin position="367"/>
        <end position="382"/>
    </location>
</feature>
<dbReference type="CDD" id="cd06614">
    <property type="entry name" value="STKc_PAK"/>
    <property type="match status" value="1"/>
</dbReference>
<keyword evidence="7 12" id="KW-0547">Nucleotide-binding</keyword>
<dbReference type="AlphaFoldDB" id="A0AAF0ISP5"/>
<dbReference type="SMART" id="SM00220">
    <property type="entry name" value="S_TKc"/>
    <property type="match status" value="1"/>
</dbReference>
<reference evidence="16" key="1">
    <citation type="submission" date="2023-03" db="EMBL/GenBank/DDBJ databases">
        <title>Mating type loci evolution in Malassezia.</title>
        <authorList>
            <person name="Coelho M.A."/>
        </authorList>
    </citation>
    <scope>NUCLEOTIDE SEQUENCE</scope>
    <source>
        <strain evidence="16">CBS 7876</strain>
    </source>
</reference>
<keyword evidence="17" id="KW-1185">Reference proteome</keyword>
<dbReference type="InterPro" id="IPR011009">
    <property type="entry name" value="Kinase-like_dom_sf"/>
</dbReference>
<comment type="catalytic activity">
    <reaction evidence="10">
        <text>L-threonyl-[protein] + ATP = O-phospho-L-threonyl-[protein] + ADP + H(+)</text>
        <dbReference type="Rhea" id="RHEA:46608"/>
        <dbReference type="Rhea" id="RHEA-COMP:11060"/>
        <dbReference type="Rhea" id="RHEA-COMP:11605"/>
        <dbReference type="ChEBI" id="CHEBI:15378"/>
        <dbReference type="ChEBI" id="CHEBI:30013"/>
        <dbReference type="ChEBI" id="CHEBI:30616"/>
        <dbReference type="ChEBI" id="CHEBI:61977"/>
        <dbReference type="ChEBI" id="CHEBI:456216"/>
        <dbReference type="EC" id="2.7.11.1"/>
    </reaction>
</comment>
<evidence type="ECO:0000256" key="11">
    <source>
        <dbReference type="ARBA" id="ARBA00048679"/>
    </source>
</evidence>
<name>A0AAF0ISP5_9BASI</name>
<dbReference type="Pfam" id="PF00069">
    <property type="entry name" value="Pkinase"/>
    <property type="match status" value="1"/>
</dbReference>
<dbReference type="InterPro" id="IPR007268">
    <property type="entry name" value="Rad9/Ddc1"/>
</dbReference>
<evidence type="ECO:0000256" key="4">
    <source>
        <dbReference type="ARBA" id="ARBA00022490"/>
    </source>
</evidence>
<feature type="region of interest" description="Disordered" evidence="13">
    <location>
        <begin position="160"/>
        <end position="411"/>
    </location>
</feature>
<accession>A0AAF0ISP5</accession>
<keyword evidence="8 16" id="KW-0418">Kinase</keyword>
<comment type="catalytic activity">
    <reaction evidence="11">
        <text>L-seryl-[protein] + ATP = O-phospho-L-seryl-[protein] + ADP + H(+)</text>
        <dbReference type="Rhea" id="RHEA:17989"/>
        <dbReference type="Rhea" id="RHEA-COMP:9863"/>
        <dbReference type="Rhea" id="RHEA-COMP:11604"/>
        <dbReference type="ChEBI" id="CHEBI:15378"/>
        <dbReference type="ChEBI" id="CHEBI:29999"/>
        <dbReference type="ChEBI" id="CHEBI:30616"/>
        <dbReference type="ChEBI" id="CHEBI:83421"/>
        <dbReference type="ChEBI" id="CHEBI:456216"/>
        <dbReference type="EC" id="2.7.11.1"/>
    </reaction>
</comment>
<dbReference type="EC" id="2.7.11.1" evidence="3"/>
<feature type="compositionally biased region" description="Polar residues" evidence="13">
    <location>
        <begin position="739"/>
        <end position="754"/>
    </location>
</feature>
<organism evidence="16 17">
    <name type="scientific">Malassezia obtusa</name>
    <dbReference type="NCBI Taxonomy" id="76774"/>
    <lineage>
        <taxon>Eukaryota</taxon>
        <taxon>Fungi</taxon>
        <taxon>Dikarya</taxon>
        <taxon>Basidiomycota</taxon>
        <taxon>Ustilaginomycotina</taxon>
        <taxon>Malasseziomycetes</taxon>
        <taxon>Malasseziales</taxon>
        <taxon>Malasseziaceae</taxon>
        <taxon>Malassezia</taxon>
    </lineage>
</organism>
<feature type="compositionally biased region" description="Polar residues" evidence="13">
    <location>
        <begin position="712"/>
        <end position="730"/>
    </location>
</feature>
<evidence type="ECO:0000256" key="7">
    <source>
        <dbReference type="ARBA" id="ARBA00022741"/>
    </source>
</evidence>
<dbReference type="InterPro" id="IPR017441">
    <property type="entry name" value="Protein_kinase_ATP_BS"/>
</dbReference>
<dbReference type="PANTHER" id="PTHR45832:SF22">
    <property type="entry name" value="SERINE_THREONINE-PROTEIN KINASE SAMKA-RELATED"/>
    <property type="match status" value="1"/>
</dbReference>
<feature type="domain" description="Protein kinase" evidence="14">
    <location>
        <begin position="811"/>
        <end position="1062"/>
    </location>
</feature>
<evidence type="ECO:0000256" key="9">
    <source>
        <dbReference type="ARBA" id="ARBA00022840"/>
    </source>
</evidence>
<evidence type="ECO:0000259" key="14">
    <source>
        <dbReference type="PROSITE" id="PS50011"/>
    </source>
</evidence>
<dbReference type="InterPro" id="IPR051931">
    <property type="entry name" value="PAK3-like"/>
</dbReference>
<gene>
    <name evidence="16" type="ORF">MOBT1_001056</name>
</gene>
<dbReference type="FunFam" id="3.30.200.20:FF:000705">
    <property type="entry name" value="Non-specific serine/threonine protein kinase"/>
    <property type="match status" value="1"/>
</dbReference>
<evidence type="ECO:0000256" key="8">
    <source>
        <dbReference type="ARBA" id="ARBA00022777"/>
    </source>
</evidence>
<dbReference type="InterPro" id="IPR033923">
    <property type="entry name" value="PAK_BD"/>
</dbReference>
<feature type="compositionally biased region" description="Basic and acidic residues" evidence="13">
    <location>
        <begin position="352"/>
        <end position="366"/>
    </location>
</feature>
<dbReference type="GO" id="GO:0005737">
    <property type="term" value="C:cytoplasm"/>
    <property type="evidence" value="ECO:0007669"/>
    <property type="project" value="UniProtKB-SubCell"/>
</dbReference>
<feature type="compositionally biased region" description="Pro residues" evidence="13">
    <location>
        <begin position="660"/>
        <end position="697"/>
    </location>
</feature>
<keyword evidence="4" id="KW-0963">Cytoplasm</keyword>
<feature type="domain" description="CRIB" evidence="15">
    <location>
        <begin position="528"/>
        <end position="541"/>
    </location>
</feature>
<dbReference type="Gene3D" id="3.90.810.10">
    <property type="entry name" value="CRIB domain"/>
    <property type="match status" value="1"/>
</dbReference>
<dbReference type="Pfam" id="PF04139">
    <property type="entry name" value="Rad9"/>
    <property type="match status" value="1"/>
</dbReference>
<proteinExistence type="inferred from homology"/>
<dbReference type="SMART" id="SM00285">
    <property type="entry name" value="PBD"/>
    <property type="match status" value="1"/>
</dbReference>
<dbReference type="Gene3D" id="1.10.510.10">
    <property type="entry name" value="Transferase(Phosphotransferase) domain 1"/>
    <property type="match status" value="1"/>
</dbReference>
<dbReference type="Gene3D" id="3.30.200.20">
    <property type="entry name" value="Phosphorylase Kinase, domain 1"/>
    <property type="match status" value="1"/>
</dbReference>
<dbReference type="GO" id="GO:0004674">
    <property type="term" value="F:protein serine/threonine kinase activity"/>
    <property type="evidence" value="ECO:0007669"/>
    <property type="project" value="UniProtKB-KW"/>
</dbReference>